<dbReference type="RefSeq" id="WP_067849915.1">
    <property type="nucleotide sequence ID" value="NZ_JACKUA010000050.1"/>
</dbReference>
<dbReference type="AlphaFoldDB" id="A0A132PMF2"/>
<dbReference type="STRING" id="59750.AWC31_18200"/>
<reference evidence="1 3" key="1">
    <citation type="submission" date="2015-07" db="EMBL/GenBank/DDBJ databases">
        <title>A draft genome sequence of Mycobacterium wolinskyi.</title>
        <authorList>
            <person name="de Man T.J."/>
            <person name="Perry K.A."/>
            <person name="Coulliette A.D."/>
            <person name="Jensen B."/>
            <person name="Toney N.C."/>
            <person name="Limbago B.M."/>
            <person name="Noble-Wang J."/>
        </authorList>
    </citation>
    <scope>NUCLEOTIDE SEQUENCE [LARGE SCALE GENOMIC DNA]</scope>
    <source>
        <strain evidence="1 3">CDC_01</strain>
    </source>
</reference>
<dbReference type="Proteomes" id="UP000070612">
    <property type="component" value="Unassembled WGS sequence"/>
</dbReference>
<organism evidence="1 3">
    <name type="scientific">Mycolicibacterium wolinskyi</name>
    <dbReference type="NCBI Taxonomy" id="59750"/>
    <lineage>
        <taxon>Bacteria</taxon>
        <taxon>Bacillati</taxon>
        <taxon>Actinomycetota</taxon>
        <taxon>Actinomycetes</taxon>
        <taxon>Mycobacteriales</taxon>
        <taxon>Mycobacteriaceae</taxon>
        <taxon>Mycolicibacterium</taxon>
    </lineage>
</organism>
<dbReference type="EMBL" id="LGTW01000008">
    <property type="protein sequence ID" value="KWX23516.1"/>
    <property type="molecule type" value="Genomic_DNA"/>
</dbReference>
<evidence type="ECO:0000313" key="3">
    <source>
        <dbReference type="Proteomes" id="UP000070612"/>
    </source>
</evidence>
<protein>
    <submittedName>
        <fullName evidence="1">Uncharacterized protein</fullName>
    </submittedName>
</protein>
<reference evidence="2 4" key="2">
    <citation type="submission" date="2016-01" db="EMBL/GenBank/DDBJ databases">
        <title>The new phylogeny of the genus Mycobacterium.</title>
        <authorList>
            <person name="Tarcisio F."/>
            <person name="Conor M."/>
            <person name="Antonella G."/>
            <person name="Elisabetta G."/>
            <person name="Giulia F.S."/>
            <person name="Sara T."/>
            <person name="Anna F."/>
            <person name="Clotilde B."/>
            <person name="Roberto B."/>
            <person name="Veronica D.S."/>
            <person name="Fabio R."/>
            <person name="Monica P."/>
            <person name="Olivier J."/>
            <person name="Enrico T."/>
            <person name="Nicola S."/>
        </authorList>
    </citation>
    <scope>NUCLEOTIDE SEQUENCE [LARGE SCALE GENOMIC DNA]</scope>
    <source>
        <strain evidence="2 4">ATCC 700010</strain>
    </source>
</reference>
<proteinExistence type="predicted"/>
<dbReference type="Proteomes" id="UP000193964">
    <property type="component" value="Unassembled WGS sequence"/>
</dbReference>
<keyword evidence="3" id="KW-1185">Reference proteome</keyword>
<dbReference type="SUPFAM" id="SSF140453">
    <property type="entry name" value="EsxAB dimer-like"/>
    <property type="match status" value="1"/>
</dbReference>
<evidence type="ECO:0000313" key="1">
    <source>
        <dbReference type="EMBL" id="KWX23516.1"/>
    </source>
</evidence>
<dbReference type="OrthoDB" id="4630622at2"/>
<evidence type="ECO:0000313" key="4">
    <source>
        <dbReference type="Proteomes" id="UP000193964"/>
    </source>
</evidence>
<gene>
    <name evidence="1" type="ORF">AFM11_14700</name>
    <name evidence="2" type="ORF">AWC31_18200</name>
</gene>
<dbReference type="EMBL" id="LQQA01000008">
    <property type="protein sequence ID" value="ORX17249.1"/>
    <property type="molecule type" value="Genomic_DNA"/>
</dbReference>
<accession>A0A132PMF2</accession>
<dbReference type="PATRIC" id="fig|59750.3.peg.7049"/>
<name>A0A132PMF2_9MYCO</name>
<sequence>MSFDGSTIKYDFAQNHGFLDALDSGLGDARALQDEVNNVFNVLYSVYEGEGAQALQLTHKQLAGLMEQAVQDMVVGNTRGRDQQDLMAALDRANAADLV</sequence>
<evidence type="ECO:0000313" key="2">
    <source>
        <dbReference type="EMBL" id="ORX17249.1"/>
    </source>
</evidence>
<dbReference type="InterPro" id="IPR036689">
    <property type="entry name" value="ESAT-6-like_sf"/>
</dbReference>
<comment type="caution">
    <text evidence="1">The sequence shown here is derived from an EMBL/GenBank/DDBJ whole genome shotgun (WGS) entry which is preliminary data.</text>
</comment>